<evidence type="ECO:0000256" key="6">
    <source>
        <dbReference type="ARBA" id="ARBA00022438"/>
    </source>
</evidence>
<sequence>MRTETSKSFLRLQYKAPDYQFGQVELDFELQPHRTIVQSVIEVVPSPHTAASHPEVPLILDGQDLEFISLRVNGQAHRHVEITPERMVIHGLPNKGKQKFQIEIKTSCEPDKNTSLMGLYVSRGNFFTQCEAEGFRKITYFLDRPDVMARYRVTLRARKEEHPVLLSNGNLIASEDLGDGWHQAVWEDPFPKPSYLFALVAGKLVCLEESVQSQSGAQKLLQIWVEPRDLQKTQHAMDSLKSSIAWDEKRFGLELDLERFMIVAVGDFNMGAMENKGLNIFNTKFVLADAQTATDGDYANIESVVAHEYFHNWTGNRVTCRDWFQLSLKEGLTVFRDQEFSADQMGTDSGRAVKRIEDVRLLRQVQFPEDAGPMAHPIRPDEYQEINNFYTVTVYEKGAEVVRMYQTLLGRDGFRKGMDLYFKRHDGQAVTCDEFVAAMADANQRDLTQFKNWYSQAGTPRVTVLENYDAKKKEYRLTLRQHYPKTPGQNKKAPFHIPLKASLLLDKGSKVSQKERAYFAQEVLLELTQAEQSWLVQNISAKPVLSINRDFSAPIILEHKQSEAELLTLLAEDTDPFSRWESAQKLAQQMILAGRLPNTKLIDAYRVILQDPHLDPAFKELIFTLPAETYLYEQCKVVEPQEIHWARRRFKTALAQALQDEWALTYTDYQSSGPYRADAKSMGKRALKNLALMMLLESGDVHWQERAEEQYELANNMSDRFAALQALVAVNAPHAKNALADFYQRFAEDALVIDKWFALQATRPAQIGTSILMDVKALMQHSAFKLNNPNRVRSLIHAFCLNNPAGFHQADGSAYRFWIECVIALDKINPQVAARLARALDRWPKFAKPYSKHMLAALHHVAKAGHLSPDVGEVITKAIAARL</sequence>
<reference evidence="17" key="1">
    <citation type="submission" date="2022-06" db="EMBL/GenBank/DDBJ databases">
        <title>New Polynucleobacter species.</title>
        <authorList>
            <person name="Hahn M.W."/>
        </authorList>
    </citation>
    <scope>NUCLEOTIDE SEQUENCE</scope>
    <source>
        <strain evidence="17">UK-FUSCHL-C3</strain>
    </source>
</reference>
<dbReference type="EMBL" id="CP099959">
    <property type="protein sequence ID" value="XCC57363.1"/>
    <property type="molecule type" value="Genomic_DNA"/>
</dbReference>
<evidence type="ECO:0000259" key="14">
    <source>
        <dbReference type="Pfam" id="PF11940"/>
    </source>
</evidence>
<evidence type="ECO:0000256" key="2">
    <source>
        <dbReference type="ARBA" id="ARBA00001947"/>
    </source>
</evidence>
<dbReference type="CDD" id="cd09600">
    <property type="entry name" value="M1_APN"/>
    <property type="match status" value="1"/>
</dbReference>
<dbReference type="FunFam" id="3.30.2010.30:FF:000002">
    <property type="entry name" value="Putative aminopeptidase N"/>
    <property type="match status" value="1"/>
</dbReference>
<dbReference type="Gene3D" id="2.60.40.1730">
    <property type="entry name" value="tricorn interacting facor f3 domain"/>
    <property type="match status" value="1"/>
</dbReference>
<dbReference type="InterPro" id="IPR038438">
    <property type="entry name" value="PepN_Ig-like_sf"/>
</dbReference>
<dbReference type="Pfam" id="PF11940">
    <property type="entry name" value="DUF3458"/>
    <property type="match status" value="1"/>
</dbReference>
<dbReference type="GO" id="GO:0008270">
    <property type="term" value="F:zinc ion binding"/>
    <property type="evidence" value="ECO:0007669"/>
    <property type="project" value="InterPro"/>
</dbReference>
<feature type="domain" description="Peptidase M1 alanyl aminopeptidase C-terminal" evidence="15">
    <location>
        <begin position="564"/>
        <end position="879"/>
    </location>
</feature>
<dbReference type="InterPro" id="IPR037144">
    <property type="entry name" value="Peptidase_M1_pepN_C_sf"/>
</dbReference>
<evidence type="ECO:0000256" key="5">
    <source>
        <dbReference type="ARBA" id="ARBA00015611"/>
    </source>
</evidence>
<keyword evidence="11" id="KW-0482">Metalloprotease</keyword>
<dbReference type="EC" id="3.4.11.2" evidence="4 12"/>
<feature type="domain" description="Peptidase M1 membrane alanine aminopeptidase" evidence="13">
    <location>
        <begin position="236"/>
        <end position="452"/>
    </location>
</feature>
<evidence type="ECO:0000259" key="16">
    <source>
        <dbReference type="Pfam" id="PF17900"/>
    </source>
</evidence>
<feature type="domain" description="Peptidase M1 alanyl aminopeptidase Ig-like fold" evidence="14">
    <location>
        <begin position="458"/>
        <end position="559"/>
    </location>
</feature>
<dbReference type="PRINTS" id="PR00756">
    <property type="entry name" value="ALADIPTASE"/>
</dbReference>
<evidence type="ECO:0000256" key="3">
    <source>
        <dbReference type="ARBA" id="ARBA00010136"/>
    </source>
</evidence>
<comment type="similarity">
    <text evidence="3">Belongs to the peptidase M1 family.</text>
</comment>
<dbReference type="InterPro" id="IPR024601">
    <property type="entry name" value="Peptidase_M1_pepN_C"/>
</dbReference>
<dbReference type="GO" id="GO:0006508">
    <property type="term" value="P:proteolysis"/>
    <property type="evidence" value="ECO:0007669"/>
    <property type="project" value="UniProtKB-UniRule"/>
</dbReference>
<evidence type="ECO:0000256" key="10">
    <source>
        <dbReference type="ARBA" id="ARBA00022833"/>
    </source>
</evidence>
<evidence type="ECO:0000256" key="11">
    <source>
        <dbReference type="ARBA" id="ARBA00023049"/>
    </source>
</evidence>
<dbReference type="Gene3D" id="1.10.390.10">
    <property type="entry name" value="Neutral Protease Domain 2"/>
    <property type="match status" value="1"/>
</dbReference>
<dbReference type="Pfam" id="PF17432">
    <property type="entry name" value="DUF3458_C"/>
    <property type="match status" value="1"/>
</dbReference>
<dbReference type="GO" id="GO:0016285">
    <property type="term" value="F:alanyl aminopeptidase activity"/>
    <property type="evidence" value="ECO:0007669"/>
    <property type="project" value="UniProtKB-EC"/>
</dbReference>
<evidence type="ECO:0000256" key="12">
    <source>
        <dbReference type="NCBIfam" id="TIGR02414"/>
    </source>
</evidence>
<dbReference type="InterPro" id="IPR035414">
    <property type="entry name" value="Peptidase_M1_pepN_Ig-like"/>
</dbReference>
<dbReference type="PANTHER" id="PTHR46322">
    <property type="entry name" value="PUROMYCIN-SENSITIVE AMINOPEPTIDASE"/>
    <property type="match status" value="1"/>
</dbReference>
<dbReference type="AlphaFoldDB" id="A0AAU8A1F5"/>
<dbReference type="Gene3D" id="1.25.50.10">
    <property type="entry name" value="Peptidase M1, alanyl aminopeptidase, C-terminal domain"/>
    <property type="match status" value="1"/>
</dbReference>
<dbReference type="InterPro" id="IPR014782">
    <property type="entry name" value="Peptidase_M1_dom"/>
</dbReference>
<keyword evidence="9 17" id="KW-0378">Hydrolase</keyword>
<evidence type="ECO:0000256" key="4">
    <source>
        <dbReference type="ARBA" id="ARBA00012564"/>
    </source>
</evidence>
<evidence type="ECO:0000259" key="15">
    <source>
        <dbReference type="Pfam" id="PF17432"/>
    </source>
</evidence>
<feature type="domain" description="Aminopeptidase N-like N-terminal" evidence="16">
    <location>
        <begin position="51"/>
        <end position="196"/>
    </location>
</feature>
<dbReference type="InterPro" id="IPR027268">
    <property type="entry name" value="Peptidase_M4/M1_CTD_sf"/>
</dbReference>
<evidence type="ECO:0000256" key="9">
    <source>
        <dbReference type="ARBA" id="ARBA00022801"/>
    </source>
</evidence>
<organism evidence="17">
    <name type="scientific">Polynucleobacter sp. UK-FUSCHL-C3</name>
    <dbReference type="NCBI Taxonomy" id="2955208"/>
    <lineage>
        <taxon>Bacteria</taxon>
        <taxon>Pseudomonadati</taxon>
        <taxon>Pseudomonadota</taxon>
        <taxon>Betaproteobacteria</taxon>
        <taxon>Burkholderiales</taxon>
        <taxon>Burkholderiaceae</taxon>
        <taxon>Polynucleobacter</taxon>
    </lineage>
</organism>
<evidence type="ECO:0000256" key="8">
    <source>
        <dbReference type="ARBA" id="ARBA00022723"/>
    </source>
</evidence>
<dbReference type="PANTHER" id="PTHR46322:SF1">
    <property type="entry name" value="PUROMYCIN-SENSITIVE AMINOPEPTIDASE"/>
    <property type="match status" value="1"/>
</dbReference>
<dbReference type="FunFam" id="1.10.390.10:FF:000002">
    <property type="entry name" value="Aminopeptidase N"/>
    <property type="match status" value="1"/>
</dbReference>
<protein>
    <recommendedName>
        <fullName evidence="5 12">Aminopeptidase N</fullName>
        <ecNumber evidence="4 12">3.4.11.2</ecNumber>
    </recommendedName>
</protein>
<evidence type="ECO:0000259" key="13">
    <source>
        <dbReference type="Pfam" id="PF01433"/>
    </source>
</evidence>
<comment type="catalytic activity">
    <reaction evidence="1">
        <text>Release of an N-terminal amino acid, Xaa-|-Yaa- from a peptide, amide or arylamide. Xaa is preferably Ala, but may be most amino acids including Pro (slow action). When a terminal hydrophobic residue is followed by a prolyl residue, the two may be released as an intact Xaa-Pro dipeptide.</text>
        <dbReference type="EC" id="3.4.11.2"/>
    </reaction>
</comment>
<keyword evidence="6 17" id="KW-0031">Aminopeptidase</keyword>
<dbReference type="GO" id="GO:0008237">
    <property type="term" value="F:metallopeptidase activity"/>
    <property type="evidence" value="ECO:0007669"/>
    <property type="project" value="UniProtKB-UniRule"/>
</dbReference>
<dbReference type="Gene3D" id="2.60.40.1840">
    <property type="match status" value="1"/>
</dbReference>
<dbReference type="InterPro" id="IPR042097">
    <property type="entry name" value="Aminopeptidase_N-like_N_sf"/>
</dbReference>
<keyword evidence="7" id="KW-0645">Protease</keyword>
<dbReference type="NCBIfam" id="TIGR02414">
    <property type="entry name" value="pepN_proteo"/>
    <property type="match status" value="1"/>
</dbReference>
<evidence type="ECO:0000256" key="1">
    <source>
        <dbReference type="ARBA" id="ARBA00000098"/>
    </source>
</evidence>
<dbReference type="SUPFAM" id="SSF55486">
    <property type="entry name" value="Metalloproteases ('zincins'), catalytic domain"/>
    <property type="match status" value="1"/>
</dbReference>
<dbReference type="RefSeq" id="WP_353438393.1">
    <property type="nucleotide sequence ID" value="NZ_CP099959.1"/>
</dbReference>
<dbReference type="InterPro" id="IPR012779">
    <property type="entry name" value="Peptidase_M1_pepN"/>
</dbReference>
<dbReference type="InterPro" id="IPR001930">
    <property type="entry name" value="Peptidase_M1"/>
</dbReference>
<keyword evidence="8" id="KW-0479">Metal-binding</keyword>
<dbReference type="Gene3D" id="3.30.2010.30">
    <property type="match status" value="1"/>
</dbReference>
<proteinExistence type="inferred from homology"/>
<dbReference type="Pfam" id="PF01433">
    <property type="entry name" value="Peptidase_M1"/>
    <property type="match status" value="1"/>
</dbReference>
<dbReference type="FunFam" id="2.60.40.1840:FF:000001">
    <property type="entry name" value="Aminopeptidase N"/>
    <property type="match status" value="1"/>
</dbReference>
<evidence type="ECO:0000313" key="17">
    <source>
        <dbReference type="EMBL" id="XCC57363.1"/>
    </source>
</evidence>
<gene>
    <name evidence="17" type="primary">pepN</name>
    <name evidence="17" type="ORF">NKE59_07650</name>
</gene>
<accession>A0AAU8A1F5</accession>
<name>A0AAU8A1F5_9BURK</name>
<dbReference type="SUPFAM" id="SSF63737">
    <property type="entry name" value="Leukotriene A4 hydrolase N-terminal domain"/>
    <property type="match status" value="1"/>
</dbReference>
<dbReference type="InterPro" id="IPR045357">
    <property type="entry name" value="Aminopeptidase_N-like_N"/>
</dbReference>
<keyword evidence="10" id="KW-0862">Zinc</keyword>
<dbReference type="Pfam" id="PF17900">
    <property type="entry name" value="Peptidase_M1_N"/>
    <property type="match status" value="1"/>
</dbReference>
<evidence type="ECO:0000256" key="7">
    <source>
        <dbReference type="ARBA" id="ARBA00022670"/>
    </source>
</evidence>
<comment type="cofactor">
    <cofactor evidence="2">
        <name>Zn(2+)</name>
        <dbReference type="ChEBI" id="CHEBI:29105"/>
    </cofactor>
</comment>